<evidence type="ECO:0008006" key="3">
    <source>
        <dbReference type="Google" id="ProtNLM"/>
    </source>
</evidence>
<dbReference type="RefSeq" id="WP_379935593.1">
    <property type="nucleotide sequence ID" value="NZ_JBHTHY010000014.1"/>
</dbReference>
<dbReference type="EMBL" id="JBHTHY010000014">
    <property type="protein sequence ID" value="MFD0798718.1"/>
    <property type="molecule type" value="Genomic_DNA"/>
</dbReference>
<reference evidence="2" key="1">
    <citation type="journal article" date="2019" name="Int. J. Syst. Evol. Microbiol.">
        <title>The Global Catalogue of Microorganisms (GCM) 10K type strain sequencing project: providing services to taxonomists for standard genome sequencing and annotation.</title>
        <authorList>
            <consortium name="The Broad Institute Genomics Platform"/>
            <consortium name="The Broad Institute Genome Sequencing Center for Infectious Disease"/>
            <person name="Wu L."/>
            <person name="Ma J."/>
        </authorList>
    </citation>
    <scope>NUCLEOTIDE SEQUENCE [LARGE SCALE GENOMIC DNA]</scope>
    <source>
        <strain evidence="2">CCUG 61948</strain>
    </source>
</reference>
<name>A0ABW3B7H3_9FLAO</name>
<organism evidence="1 2">
    <name type="scientific">Maribacter chungangensis</name>
    <dbReference type="NCBI Taxonomy" id="1069117"/>
    <lineage>
        <taxon>Bacteria</taxon>
        <taxon>Pseudomonadati</taxon>
        <taxon>Bacteroidota</taxon>
        <taxon>Flavobacteriia</taxon>
        <taxon>Flavobacteriales</taxon>
        <taxon>Flavobacteriaceae</taxon>
        <taxon>Maribacter</taxon>
    </lineage>
</organism>
<comment type="caution">
    <text evidence="1">The sequence shown here is derived from an EMBL/GenBank/DDBJ whole genome shotgun (WGS) entry which is preliminary data.</text>
</comment>
<sequence length="138" mass="15657">MKRPYSDALGKNFYQKTGSLFFAFANADGTVHAKEVAVLKNMIREKWLPLDDIEDDYGTDAAFQIEIVFDWLMEADKKSKDCFDDFSEFYKEHTSLFSDSIKNLIFETSSAIANSFSGKNKAELVLLGKLRLLFTGAI</sequence>
<accession>A0ABW3B7H3</accession>
<protein>
    <recommendedName>
        <fullName evidence="3">TerB family tellurite resistance protein</fullName>
    </recommendedName>
</protein>
<evidence type="ECO:0000313" key="1">
    <source>
        <dbReference type="EMBL" id="MFD0798718.1"/>
    </source>
</evidence>
<proteinExistence type="predicted"/>
<evidence type="ECO:0000313" key="2">
    <source>
        <dbReference type="Proteomes" id="UP001597012"/>
    </source>
</evidence>
<dbReference type="Proteomes" id="UP001597012">
    <property type="component" value="Unassembled WGS sequence"/>
</dbReference>
<keyword evidence="2" id="KW-1185">Reference proteome</keyword>
<gene>
    <name evidence="1" type="ORF">ACFQZJ_14695</name>
</gene>